<keyword evidence="2" id="KW-0805">Transcription regulation</keyword>
<evidence type="ECO:0000256" key="3">
    <source>
        <dbReference type="ARBA" id="ARBA00023125"/>
    </source>
</evidence>
<organism evidence="6 7">
    <name type="scientific">Actinomycetospora straminea</name>
    <dbReference type="NCBI Taxonomy" id="663607"/>
    <lineage>
        <taxon>Bacteria</taxon>
        <taxon>Bacillati</taxon>
        <taxon>Actinomycetota</taxon>
        <taxon>Actinomycetes</taxon>
        <taxon>Pseudonocardiales</taxon>
        <taxon>Pseudonocardiaceae</taxon>
        <taxon>Actinomycetospora</taxon>
    </lineage>
</organism>
<evidence type="ECO:0000259" key="5">
    <source>
        <dbReference type="PROSITE" id="PS50931"/>
    </source>
</evidence>
<keyword evidence="3" id="KW-0238">DNA-binding</keyword>
<dbReference type="InterPro" id="IPR005119">
    <property type="entry name" value="LysR_subst-bd"/>
</dbReference>
<dbReference type="InterPro" id="IPR000847">
    <property type="entry name" value="LysR_HTH_N"/>
</dbReference>
<gene>
    <name evidence="6" type="ORF">GCM10023203_04390</name>
</gene>
<dbReference type="InterPro" id="IPR036390">
    <property type="entry name" value="WH_DNA-bd_sf"/>
</dbReference>
<dbReference type="PANTHER" id="PTHR30126">
    <property type="entry name" value="HTH-TYPE TRANSCRIPTIONAL REGULATOR"/>
    <property type="match status" value="1"/>
</dbReference>
<evidence type="ECO:0000313" key="6">
    <source>
        <dbReference type="EMBL" id="GAA4860290.1"/>
    </source>
</evidence>
<dbReference type="SUPFAM" id="SSF53850">
    <property type="entry name" value="Periplasmic binding protein-like II"/>
    <property type="match status" value="1"/>
</dbReference>
<evidence type="ECO:0000313" key="7">
    <source>
        <dbReference type="Proteomes" id="UP001500457"/>
    </source>
</evidence>
<dbReference type="EMBL" id="BAABHQ010000001">
    <property type="protein sequence ID" value="GAA4860290.1"/>
    <property type="molecule type" value="Genomic_DNA"/>
</dbReference>
<name>A0ABP9DUC8_9PSEU</name>
<evidence type="ECO:0000256" key="4">
    <source>
        <dbReference type="ARBA" id="ARBA00023163"/>
    </source>
</evidence>
<sequence>MWVTLTQLHTFVLVARLGTVRAAAEALGVTDSAVSQALSVLRKHLDDPLVVRVEGRMEPTPAGVRLLGLASQMVALGAEAEAAVRTAQGRAEELRVVTTSVTAEFVAGPVTAAFDARGGGFDVSTGVASTAELEVLVANRLADVALGPALGADPGLRLASEPVLRTQLVAVAAPGLRLAGRPAGWPWLADPSAGDPDSETSELLRRLGVPEDRVRVFGSHAGAWDTAVAGGGVAVATAHLVNPQVRRGDLRVVPTPATPLAGAWHATTLRPELRGAGAAAFLRFLTTPEAMALMRSPHGGVVPSRFRPPVYVTIWN</sequence>
<accession>A0ABP9DUC8</accession>
<dbReference type="Pfam" id="PF00126">
    <property type="entry name" value="HTH_1"/>
    <property type="match status" value="1"/>
</dbReference>
<reference evidence="7" key="1">
    <citation type="journal article" date="2019" name="Int. J. Syst. Evol. Microbiol.">
        <title>The Global Catalogue of Microorganisms (GCM) 10K type strain sequencing project: providing services to taxonomists for standard genome sequencing and annotation.</title>
        <authorList>
            <consortium name="The Broad Institute Genomics Platform"/>
            <consortium name="The Broad Institute Genome Sequencing Center for Infectious Disease"/>
            <person name="Wu L."/>
            <person name="Ma J."/>
        </authorList>
    </citation>
    <scope>NUCLEOTIDE SEQUENCE [LARGE SCALE GENOMIC DNA]</scope>
    <source>
        <strain evidence="7">JCM 17983</strain>
    </source>
</reference>
<dbReference type="PANTHER" id="PTHR30126:SF39">
    <property type="entry name" value="HTH-TYPE TRANSCRIPTIONAL REGULATOR CYSL"/>
    <property type="match status" value="1"/>
</dbReference>
<comment type="caution">
    <text evidence="6">The sequence shown here is derived from an EMBL/GenBank/DDBJ whole genome shotgun (WGS) entry which is preliminary data.</text>
</comment>
<evidence type="ECO:0000256" key="2">
    <source>
        <dbReference type="ARBA" id="ARBA00023015"/>
    </source>
</evidence>
<dbReference type="Pfam" id="PF03466">
    <property type="entry name" value="LysR_substrate"/>
    <property type="match status" value="1"/>
</dbReference>
<evidence type="ECO:0000256" key="1">
    <source>
        <dbReference type="ARBA" id="ARBA00009437"/>
    </source>
</evidence>
<feature type="domain" description="HTH lysR-type" evidence="5">
    <location>
        <begin position="3"/>
        <end position="60"/>
    </location>
</feature>
<keyword evidence="7" id="KW-1185">Reference proteome</keyword>
<comment type="similarity">
    <text evidence="1">Belongs to the LysR transcriptional regulatory family.</text>
</comment>
<dbReference type="Gene3D" id="3.40.190.290">
    <property type="match status" value="1"/>
</dbReference>
<dbReference type="InterPro" id="IPR036388">
    <property type="entry name" value="WH-like_DNA-bd_sf"/>
</dbReference>
<protein>
    <submittedName>
        <fullName evidence="6">LysR family transcriptional regulator</fullName>
    </submittedName>
</protein>
<dbReference type="SUPFAM" id="SSF46785">
    <property type="entry name" value="Winged helix' DNA-binding domain"/>
    <property type="match status" value="1"/>
</dbReference>
<keyword evidence="4" id="KW-0804">Transcription</keyword>
<dbReference type="Gene3D" id="1.10.10.10">
    <property type="entry name" value="Winged helix-like DNA-binding domain superfamily/Winged helix DNA-binding domain"/>
    <property type="match status" value="1"/>
</dbReference>
<dbReference type="PROSITE" id="PS50931">
    <property type="entry name" value="HTH_LYSR"/>
    <property type="match status" value="1"/>
</dbReference>
<proteinExistence type="inferred from homology"/>
<dbReference type="Proteomes" id="UP001500457">
    <property type="component" value="Unassembled WGS sequence"/>
</dbReference>